<feature type="compositionally biased region" description="Polar residues" evidence="1">
    <location>
        <begin position="61"/>
        <end position="81"/>
    </location>
</feature>
<dbReference type="EMBL" id="BDIP01000610">
    <property type="protein sequence ID" value="GIQ82172.1"/>
    <property type="molecule type" value="Genomic_DNA"/>
</dbReference>
<feature type="region of interest" description="Disordered" evidence="1">
    <location>
        <begin position="724"/>
        <end position="782"/>
    </location>
</feature>
<protein>
    <submittedName>
        <fullName evidence="2">Uncharacterized protein</fullName>
    </submittedName>
</protein>
<gene>
    <name evidence="2" type="ORF">KIPB_003259</name>
</gene>
<feature type="compositionally biased region" description="Basic and acidic residues" evidence="1">
    <location>
        <begin position="125"/>
        <end position="160"/>
    </location>
</feature>
<name>A0A9K3CSN0_9EUKA</name>
<feature type="compositionally biased region" description="Acidic residues" evidence="1">
    <location>
        <begin position="102"/>
        <end position="117"/>
    </location>
</feature>
<keyword evidence="3" id="KW-1185">Reference proteome</keyword>
<feature type="compositionally biased region" description="Polar residues" evidence="1">
    <location>
        <begin position="737"/>
        <end position="757"/>
    </location>
</feature>
<feature type="region of interest" description="Disordered" evidence="1">
    <location>
        <begin position="58"/>
        <end position="200"/>
    </location>
</feature>
<feature type="region of interest" description="Disordered" evidence="1">
    <location>
        <begin position="501"/>
        <end position="527"/>
    </location>
</feature>
<dbReference type="AlphaFoldDB" id="A0A9K3CSN0"/>
<reference evidence="2 3" key="1">
    <citation type="journal article" date="2018" name="PLoS ONE">
        <title>The draft genome of Kipferlia bialata reveals reductive genome evolution in fornicate parasites.</title>
        <authorList>
            <person name="Tanifuji G."/>
            <person name="Takabayashi S."/>
            <person name="Kume K."/>
            <person name="Takagi M."/>
            <person name="Nakayama T."/>
            <person name="Kamikawa R."/>
            <person name="Inagaki Y."/>
            <person name="Hashimoto T."/>
        </authorList>
    </citation>
    <scope>NUCLEOTIDE SEQUENCE [LARGE SCALE GENOMIC DNA]</scope>
    <source>
        <strain evidence="2">NY0173</strain>
    </source>
</reference>
<evidence type="ECO:0000256" key="1">
    <source>
        <dbReference type="SAM" id="MobiDB-lite"/>
    </source>
</evidence>
<feature type="compositionally biased region" description="Polar residues" evidence="1">
    <location>
        <begin position="768"/>
        <end position="777"/>
    </location>
</feature>
<evidence type="ECO:0000313" key="2">
    <source>
        <dbReference type="EMBL" id="GIQ82172.1"/>
    </source>
</evidence>
<feature type="region of interest" description="Disordered" evidence="1">
    <location>
        <begin position="381"/>
        <end position="414"/>
    </location>
</feature>
<dbReference type="Proteomes" id="UP000265618">
    <property type="component" value="Unassembled WGS sequence"/>
</dbReference>
<comment type="caution">
    <text evidence="2">The sequence shown here is derived from an EMBL/GenBank/DDBJ whole genome shotgun (WGS) entry which is preliminary data.</text>
</comment>
<organism evidence="2 3">
    <name type="scientific">Kipferlia bialata</name>
    <dbReference type="NCBI Taxonomy" id="797122"/>
    <lineage>
        <taxon>Eukaryota</taxon>
        <taxon>Metamonada</taxon>
        <taxon>Carpediemonas-like organisms</taxon>
        <taxon>Kipferlia</taxon>
    </lineage>
</organism>
<sequence>MQLLRERQAERQTDQTDAPSLLCRIDTLRSLVFSDLALLTVLSPLVYGKRDIEVEREVQRETPQVQRETPQVRPPTQTTLQGEGECNNCPEVEGESDKGIEGEADEVEERECVEEREEPVVATEAEEKSKEGERPAVEDGKAVEQDDREIGRDSDAEEAPKVQGEQVGERQTDKVPVQEGGRETATQRLSGPPPPTDPWPVVMALLSLDLPEIGQQVSPDCEVLVRGMATVTQMLYESACVLGNRPNVTPSPSPCVSTLPPLGMAGYSAILARVVTLCEWTLTVFGGNRCSAMQTLLLRRLLHPLSRLLWILQYIAGTIDASTPGAMDASTLYTSRASALCAMLLTVVAGHIANVDGCIAHAAQGSLLVLSDVLLRMSMGGASTENNRDNTTRPSVLSPARPSRGPSVDTGNDVASAEHSQRLAVQAVMCRALFPSAMPAAIYTSPDAPLPVPEGGSSSISTPCMLLSALTLLQTVLSPPPGQGTPEAGLFGPKFFASPGSTPSPGLFSRWRKKDQDPQPLPPSPAQLSVSGPLSFLLCSVCNALTRGALTGTPPPANALGLGIQVLSAVMTVIHSKGASVPASLVSSLSLALQIVASALVATPETSLVDAVVSLTGVDREISVVMLSVENHPGLSPDDTLTAVPALASLSNDGRCMAAVTLLSSVVETVNTANIAHSVGRQVKDVTSKQVATFVGHRIARIRLILDSQRGDVTSMLGETVPTVHPFTQSGGIGTDMSHTVTSTASPSRVPSTTTPRLSLHKHLPGSEGQSAPSTPRTPVMAASPLGDALGAEFLEDREGEAEAEGNLPTGTVTPSPSYLAFLSAGERVTSYLLGVSLLPLPSVHKNKRERRGHESVALCDPYDMGLVGGRPQ</sequence>
<proteinExistence type="predicted"/>
<accession>A0A9K3CSN0</accession>
<evidence type="ECO:0000313" key="3">
    <source>
        <dbReference type="Proteomes" id="UP000265618"/>
    </source>
</evidence>